<evidence type="ECO:0000256" key="16">
    <source>
        <dbReference type="ARBA" id="ARBA00049298"/>
    </source>
</evidence>
<evidence type="ECO:0000256" key="18">
    <source>
        <dbReference type="ARBA" id="ARBA00069748"/>
    </source>
</evidence>
<proteinExistence type="predicted"/>
<evidence type="ECO:0000256" key="1">
    <source>
        <dbReference type="ARBA" id="ARBA00004374"/>
    </source>
</evidence>
<evidence type="ECO:0000256" key="21">
    <source>
        <dbReference type="SAM" id="Phobius"/>
    </source>
</evidence>
<gene>
    <name evidence="22" type="ORF">PBRASI_LOCUS9417</name>
</gene>
<evidence type="ECO:0000256" key="9">
    <source>
        <dbReference type="ARBA" id="ARBA00023136"/>
    </source>
</evidence>
<comment type="catalytic activity">
    <reaction evidence="17">
        <text>15-deoxy-Delta(12,14)-prostaglandin J2 + glutathione = 15-deoxy-Delta(12,14)-prostaglandin J2-S-(R)-glutathione</text>
        <dbReference type="Rhea" id="RHEA:75963"/>
        <dbReference type="ChEBI" id="CHEBI:57925"/>
        <dbReference type="ChEBI" id="CHEBI:85236"/>
        <dbReference type="ChEBI" id="CHEBI:194498"/>
    </reaction>
    <physiologicalReaction direction="left-to-right" evidence="17">
        <dbReference type="Rhea" id="RHEA:75964"/>
    </physiologicalReaction>
</comment>
<dbReference type="PANTHER" id="PTHR10250">
    <property type="entry name" value="MICROSOMAL GLUTATHIONE S-TRANSFERASE"/>
    <property type="match status" value="1"/>
</dbReference>
<evidence type="ECO:0000256" key="7">
    <source>
        <dbReference type="ARBA" id="ARBA00023098"/>
    </source>
</evidence>
<organism evidence="22 23">
    <name type="scientific">Paraglomus brasilianum</name>
    <dbReference type="NCBI Taxonomy" id="144538"/>
    <lineage>
        <taxon>Eukaryota</taxon>
        <taxon>Fungi</taxon>
        <taxon>Fungi incertae sedis</taxon>
        <taxon>Mucoromycota</taxon>
        <taxon>Glomeromycotina</taxon>
        <taxon>Glomeromycetes</taxon>
        <taxon>Paraglomerales</taxon>
        <taxon>Paraglomeraceae</taxon>
        <taxon>Paraglomus</taxon>
    </lineage>
</organism>
<keyword evidence="11" id="KW-0456">Lyase</keyword>
<keyword evidence="10" id="KW-0564">Palmitate</keyword>
<comment type="caution">
    <text evidence="22">The sequence shown here is derived from an EMBL/GenBank/DDBJ whole genome shotgun (WGS) entry which is preliminary data.</text>
</comment>
<dbReference type="InterPro" id="IPR050997">
    <property type="entry name" value="MAPEG"/>
</dbReference>
<dbReference type="Gene3D" id="1.20.120.550">
    <property type="entry name" value="Membrane associated eicosanoid/glutathione metabolism-like domain"/>
    <property type="match status" value="1"/>
</dbReference>
<evidence type="ECO:0000256" key="3">
    <source>
        <dbReference type="ARBA" id="ARBA00022692"/>
    </source>
</evidence>
<comment type="catalytic activity">
    <reaction evidence="16">
        <text>leukotriene C4 = leukotriene A4 + glutathione</text>
        <dbReference type="Rhea" id="RHEA:17617"/>
        <dbReference type="ChEBI" id="CHEBI:57463"/>
        <dbReference type="ChEBI" id="CHEBI:57925"/>
        <dbReference type="ChEBI" id="CHEBI:57973"/>
        <dbReference type="EC" id="4.4.1.20"/>
    </reaction>
    <physiologicalReaction direction="right-to-left" evidence="16">
        <dbReference type="Rhea" id="RHEA:17619"/>
    </physiologicalReaction>
</comment>
<keyword evidence="8" id="KW-0496">Mitochondrion</keyword>
<comment type="pathway">
    <text evidence="14">Lipid metabolism; arachidonate metabolism.</text>
</comment>
<evidence type="ECO:0000313" key="22">
    <source>
        <dbReference type="EMBL" id="CAG8634244.1"/>
    </source>
</evidence>
<keyword evidence="7" id="KW-0443">Lipid metabolism</keyword>
<dbReference type="EMBL" id="CAJVPI010002044">
    <property type="protein sequence ID" value="CAG8634244.1"/>
    <property type="molecule type" value="Genomic_DNA"/>
</dbReference>
<dbReference type="FunFam" id="1.20.120.550:FF:000004">
    <property type="entry name" value="Microsomal glutathione S-transferase 3"/>
    <property type="match status" value="1"/>
</dbReference>
<dbReference type="PANTHER" id="PTHR10250:SF26">
    <property type="entry name" value="GLUTATHIONE S-TRANSFERASE 3, MITOCHONDRIAL"/>
    <property type="match status" value="1"/>
</dbReference>
<feature type="transmembrane region" description="Helical" evidence="21">
    <location>
        <begin position="58"/>
        <end position="82"/>
    </location>
</feature>
<keyword evidence="3 21" id="KW-0812">Transmembrane</keyword>
<keyword evidence="6" id="KW-0560">Oxidoreductase</keyword>
<dbReference type="GO" id="GO:0004602">
    <property type="term" value="F:glutathione peroxidase activity"/>
    <property type="evidence" value="ECO:0007669"/>
    <property type="project" value="TreeGrafter"/>
</dbReference>
<dbReference type="InterPro" id="IPR023352">
    <property type="entry name" value="MAPEG-like_dom_sf"/>
</dbReference>
<keyword evidence="9 21" id="KW-0472">Membrane</keyword>
<reference evidence="22" key="1">
    <citation type="submission" date="2021-06" db="EMBL/GenBank/DDBJ databases">
        <authorList>
            <person name="Kallberg Y."/>
            <person name="Tangrot J."/>
            <person name="Rosling A."/>
        </authorList>
    </citation>
    <scope>NUCLEOTIDE SEQUENCE</scope>
    <source>
        <strain evidence="22">BR232B</strain>
    </source>
</reference>
<evidence type="ECO:0000256" key="14">
    <source>
        <dbReference type="ARBA" id="ARBA00037916"/>
    </source>
</evidence>
<keyword evidence="23" id="KW-1185">Reference proteome</keyword>
<dbReference type="OrthoDB" id="410651at2759"/>
<dbReference type="Pfam" id="PF01124">
    <property type="entry name" value="MAPEG"/>
    <property type="match status" value="1"/>
</dbReference>
<accession>A0A9N9DG52</accession>
<dbReference type="GO" id="GO:0005741">
    <property type="term" value="C:mitochondrial outer membrane"/>
    <property type="evidence" value="ECO:0007669"/>
    <property type="project" value="UniProtKB-SubCell"/>
</dbReference>
<evidence type="ECO:0000256" key="11">
    <source>
        <dbReference type="ARBA" id="ARBA00023239"/>
    </source>
</evidence>
<dbReference type="GO" id="GO:0004464">
    <property type="term" value="F:leukotriene-C4 synthase activity"/>
    <property type="evidence" value="ECO:0007669"/>
    <property type="project" value="UniProtKB-EC"/>
</dbReference>
<evidence type="ECO:0000256" key="10">
    <source>
        <dbReference type="ARBA" id="ARBA00023139"/>
    </source>
</evidence>
<name>A0A9N9DG52_9GLOM</name>
<evidence type="ECO:0000313" key="23">
    <source>
        <dbReference type="Proteomes" id="UP000789739"/>
    </source>
</evidence>
<dbReference type="InterPro" id="IPR001129">
    <property type="entry name" value="Membr-assoc_MAPEG"/>
</dbReference>
<dbReference type="EC" id="4.4.1.20" evidence="15"/>
<comment type="subcellular location">
    <subcellularLocation>
        <location evidence="1">Mitochondrion outer membrane</location>
        <topology evidence="1">Multi-pass membrane protein</topology>
    </subcellularLocation>
</comment>
<feature type="transmembrane region" description="Helical" evidence="21">
    <location>
        <begin position="103"/>
        <end position="124"/>
    </location>
</feature>
<evidence type="ECO:0000256" key="19">
    <source>
        <dbReference type="ARBA" id="ARBA00075145"/>
    </source>
</evidence>
<evidence type="ECO:0000256" key="5">
    <source>
        <dbReference type="ARBA" id="ARBA00022989"/>
    </source>
</evidence>
<dbReference type="SUPFAM" id="SSF161084">
    <property type="entry name" value="MAPEG domain-like"/>
    <property type="match status" value="1"/>
</dbReference>
<protein>
    <recommendedName>
        <fullName evidence="18">Glutathione S-transferase 3, mitochondrial</fullName>
        <ecNumber evidence="15">4.4.1.20</ecNumber>
    </recommendedName>
    <alternativeName>
        <fullName evidence="19">Glutathione peroxidase MGST3</fullName>
    </alternativeName>
    <alternativeName>
        <fullName evidence="20">LTC4 synthase MGST3</fullName>
    </alternativeName>
</protein>
<evidence type="ECO:0000256" key="13">
    <source>
        <dbReference type="ARBA" id="ARBA00037884"/>
    </source>
</evidence>
<dbReference type="GO" id="GO:0005635">
    <property type="term" value="C:nuclear envelope"/>
    <property type="evidence" value="ECO:0007669"/>
    <property type="project" value="TreeGrafter"/>
</dbReference>
<comment type="pathway">
    <text evidence="13">Lipid metabolism; leukotriene C4 biosynthesis.</text>
</comment>
<evidence type="ECO:0000256" key="20">
    <source>
        <dbReference type="ARBA" id="ARBA00076908"/>
    </source>
</evidence>
<dbReference type="GO" id="GO:0006629">
    <property type="term" value="P:lipid metabolic process"/>
    <property type="evidence" value="ECO:0007669"/>
    <property type="project" value="UniProtKB-KW"/>
</dbReference>
<evidence type="ECO:0000256" key="2">
    <source>
        <dbReference type="ARBA" id="ARBA00022679"/>
    </source>
</evidence>
<evidence type="ECO:0000256" key="12">
    <source>
        <dbReference type="ARBA" id="ARBA00023288"/>
    </source>
</evidence>
<evidence type="ECO:0000256" key="4">
    <source>
        <dbReference type="ARBA" id="ARBA00022787"/>
    </source>
</evidence>
<evidence type="ECO:0000256" key="17">
    <source>
        <dbReference type="ARBA" id="ARBA00051411"/>
    </source>
</evidence>
<dbReference type="GO" id="GO:0004364">
    <property type="term" value="F:glutathione transferase activity"/>
    <property type="evidence" value="ECO:0007669"/>
    <property type="project" value="TreeGrafter"/>
</dbReference>
<keyword evidence="12" id="KW-0449">Lipoprotein</keyword>
<keyword evidence="5 21" id="KW-1133">Transmembrane helix</keyword>
<evidence type="ECO:0000256" key="6">
    <source>
        <dbReference type="ARBA" id="ARBA00023002"/>
    </source>
</evidence>
<dbReference type="Proteomes" id="UP000789739">
    <property type="component" value="Unassembled WGS sequence"/>
</dbReference>
<keyword evidence="2" id="KW-0808">Transferase</keyword>
<dbReference type="AlphaFoldDB" id="A0A9N9DG52"/>
<dbReference type="GO" id="GO:0005783">
    <property type="term" value="C:endoplasmic reticulum"/>
    <property type="evidence" value="ECO:0007669"/>
    <property type="project" value="TreeGrafter"/>
</dbReference>
<sequence>MVMTHYLAVRVGGARAKAKIPYPFLYADRTEAEQDKDKMIFNCYQRAHQNTLENYPGFLLILFVAGIGFPKVAAASGFLWTISRIVYAHGYYTGNPKNRMRGVFGYIATLALLITSVVTGVQTVTNSL</sequence>
<keyword evidence="4" id="KW-1000">Mitochondrion outer membrane</keyword>
<evidence type="ECO:0000256" key="15">
    <source>
        <dbReference type="ARBA" id="ARBA00039056"/>
    </source>
</evidence>
<evidence type="ECO:0000256" key="8">
    <source>
        <dbReference type="ARBA" id="ARBA00023128"/>
    </source>
</evidence>